<proteinExistence type="predicted"/>
<sequence>MRSCRSRVLPSGTLVRPRSSDSLFQTPNTVPALVDPEVPDDDPSRYSLIGRKIELKAETGIEVENEFKIRIKNVTGIGMEAALGPALKGGTRSRVESKSHWSRPESALKAGQRSELI</sequence>
<feature type="region of interest" description="Disordered" evidence="1">
    <location>
        <begin position="86"/>
        <end position="117"/>
    </location>
</feature>
<evidence type="ECO:0000313" key="2">
    <source>
        <dbReference type="EMBL" id="GBP75829.1"/>
    </source>
</evidence>
<evidence type="ECO:0000313" key="3">
    <source>
        <dbReference type="Proteomes" id="UP000299102"/>
    </source>
</evidence>
<reference evidence="2 3" key="1">
    <citation type="journal article" date="2019" name="Commun. Biol.">
        <title>The bagworm genome reveals a unique fibroin gene that provides high tensile strength.</title>
        <authorList>
            <person name="Kono N."/>
            <person name="Nakamura H."/>
            <person name="Ohtoshi R."/>
            <person name="Tomita M."/>
            <person name="Numata K."/>
            <person name="Arakawa K."/>
        </authorList>
    </citation>
    <scope>NUCLEOTIDE SEQUENCE [LARGE SCALE GENOMIC DNA]</scope>
</reference>
<accession>A0A4C1YMI8</accession>
<evidence type="ECO:0000256" key="1">
    <source>
        <dbReference type="SAM" id="MobiDB-lite"/>
    </source>
</evidence>
<protein>
    <submittedName>
        <fullName evidence="2">Uncharacterized protein</fullName>
    </submittedName>
</protein>
<name>A0A4C1YMI8_EUMVA</name>
<feature type="region of interest" description="Disordered" evidence="1">
    <location>
        <begin position="1"/>
        <end position="41"/>
    </location>
</feature>
<dbReference type="Proteomes" id="UP000299102">
    <property type="component" value="Unassembled WGS sequence"/>
</dbReference>
<gene>
    <name evidence="2" type="ORF">EVAR_15078_1</name>
</gene>
<comment type="caution">
    <text evidence="2">The sequence shown here is derived from an EMBL/GenBank/DDBJ whole genome shotgun (WGS) entry which is preliminary data.</text>
</comment>
<organism evidence="2 3">
    <name type="scientific">Eumeta variegata</name>
    <name type="common">Bagworm moth</name>
    <name type="synonym">Eumeta japonica</name>
    <dbReference type="NCBI Taxonomy" id="151549"/>
    <lineage>
        <taxon>Eukaryota</taxon>
        <taxon>Metazoa</taxon>
        <taxon>Ecdysozoa</taxon>
        <taxon>Arthropoda</taxon>
        <taxon>Hexapoda</taxon>
        <taxon>Insecta</taxon>
        <taxon>Pterygota</taxon>
        <taxon>Neoptera</taxon>
        <taxon>Endopterygota</taxon>
        <taxon>Lepidoptera</taxon>
        <taxon>Glossata</taxon>
        <taxon>Ditrysia</taxon>
        <taxon>Tineoidea</taxon>
        <taxon>Psychidae</taxon>
        <taxon>Oiketicinae</taxon>
        <taxon>Eumeta</taxon>
    </lineage>
</organism>
<keyword evidence="3" id="KW-1185">Reference proteome</keyword>
<dbReference type="AlphaFoldDB" id="A0A4C1YMI8"/>
<feature type="compositionally biased region" description="Polar residues" evidence="1">
    <location>
        <begin position="20"/>
        <end position="29"/>
    </location>
</feature>
<feature type="compositionally biased region" description="Basic and acidic residues" evidence="1">
    <location>
        <begin position="93"/>
        <end position="103"/>
    </location>
</feature>
<dbReference type="EMBL" id="BGZK01001263">
    <property type="protein sequence ID" value="GBP75829.1"/>
    <property type="molecule type" value="Genomic_DNA"/>
</dbReference>